<evidence type="ECO:0000313" key="1">
    <source>
        <dbReference type="EMBL" id="PLW36392.1"/>
    </source>
</evidence>
<gene>
    <name evidence="1" type="ORF">PCASD_13720</name>
</gene>
<accession>A0A2N5UF67</accession>
<dbReference type="Proteomes" id="UP000235392">
    <property type="component" value="Unassembled WGS sequence"/>
</dbReference>
<sequence>MTFDDVEASTRDVSECIGRANAVEAIAASDYCATVRLADTAMMGVKGGGKTVYKYW</sequence>
<evidence type="ECO:0000313" key="2">
    <source>
        <dbReference type="Proteomes" id="UP000235392"/>
    </source>
</evidence>
<comment type="caution">
    <text evidence="1">The sequence shown here is derived from an EMBL/GenBank/DDBJ whole genome shotgun (WGS) entry which is preliminary data.</text>
</comment>
<dbReference type="AlphaFoldDB" id="A0A2N5UF67"/>
<name>A0A2N5UF67_9BASI</name>
<proteinExistence type="predicted"/>
<organism evidence="1 2">
    <name type="scientific">Puccinia coronata f. sp. avenae</name>
    <dbReference type="NCBI Taxonomy" id="200324"/>
    <lineage>
        <taxon>Eukaryota</taxon>
        <taxon>Fungi</taxon>
        <taxon>Dikarya</taxon>
        <taxon>Basidiomycota</taxon>
        <taxon>Pucciniomycotina</taxon>
        <taxon>Pucciniomycetes</taxon>
        <taxon>Pucciniales</taxon>
        <taxon>Pucciniaceae</taxon>
        <taxon>Puccinia</taxon>
    </lineage>
</organism>
<reference evidence="1 2" key="1">
    <citation type="submission" date="2017-11" db="EMBL/GenBank/DDBJ databases">
        <title>De novo assembly and phasing of dikaryotic genomes from two isolates of Puccinia coronata f. sp. avenae, the causal agent of oat crown rust.</title>
        <authorList>
            <person name="Miller M.E."/>
            <person name="Zhang Y."/>
            <person name="Omidvar V."/>
            <person name="Sperschneider J."/>
            <person name="Schwessinger B."/>
            <person name="Raley C."/>
            <person name="Palmer J.M."/>
            <person name="Garnica D."/>
            <person name="Upadhyaya N."/>
            <person name="Rathjen J."/>
            <person name="Taylor J.M."/>
            <person name="Park R.F."/>
            <person name="Dodds P.N."/>
            <person name="Hirsch C.D."/>
            <person name="Kianian S.F."/>
            <person name="Figueroa M."/>
        </authorList>
    </citation>
    <scope>NUCLEOTIDE SEQUENCE [LARGE SCALE GENOMIC DNA]</scope>
    <source>
        <strain evidence="1">12SD80</strain>
    </source>
</reference>
<protein>
    <submittedName>
        <fullName evidence="1">Uncharacterized protein</fullName>
    </submittedName>
</protein>
<dbReference type="EMBL" id="PGCI01000160">
    <property type="protein sequence ID" value="PLW36392.1"/>
    <property type="molecule type" value="Genomic_DNA"/>
</dbReference>